<dbReference type="EMBL" id="WXEX01000010">
    <property type="protein sequence ID" value="MZP43851.1"/>
    <property type="molecule type" value="Genomic_DNA"/>
</dbReference>
<keyword evidence="1" id="KW-0677">Repeat</keyword>
<evidence type="ECO:0000313" key="4">
    <source>
        <dbReference type="EMBL" id="MZP43851.1"/>
    </source>
</evidence>
<sequence length="342" mass="37373">MRKPLFLLAAWTLLSFGAGMAEASDISVRVADPEMPGAWKPVTVQREGTMTSENLPSPFLTVHAGENQALNSVFLVADAEGPQAVHVGSRITLTLPVGVEYMQIPTAETLDSYVAYPSMLNWFANSIFPEGDQPALRFVAATPRSLTVEIAHMRSKGMPFVEFVFYAKDRSMVRISPAVSWSQKKGDGADTMTRQEFFTYYIDVAPSLKGIEERVKGEESDLLRPFGDAQKVEPELRGRVAGLVKENLVIGRPGKQLAPDAPITRAEAVTLVTREQQWDTPASPAFADLETSWALGPISAAGAKGLVKGYPDGAFCPEQPLSWEEAVLLLGRVYDSNLSRRK</sequence>
<comment type="caution">
    <text evidence="4">The sequence shown here is derived from an EMBL/GenBank/DDBJ whole genome shotgun (WGS) entry which is preliminary data.</text>
</comment>
<feature type="chain" id="PRO_5032587983" description="SLH domain-containing protein" evidence="2">
    <location>
        <begin position="24"/>
        <end position="342"/>
    </location>
</feature>
<gene>
    <name evidence="4" type="ORF">GTO89_12470</name>
</gene>
<evidence type="ECO:0000256" key="2">
    <source>
        <dbReference type="SAM" id="SignalP"/>
    </source>
</evidence>
<dbReference type="RefSeq" id="WP_161262412.1">
    <property type="nucleotide sequence ID" value="NZ_JAFBDC010000008.1"/>
</dbReference>
<keyword evidence="5" id="KW-1185">Reference proteome</keyword>
<evidence type="ECO:0000259" key="3">
    <source>
        <dbReference type="PROSITE" id="PS51272"/>
    </source>
</evidence>
<proteinExistence type="predicted"/>
<feature type="domain" description="SLH" evidence="3">
    <location>
        <begin position="281"/>
        <end position="342"/>
    </location>
</feature>
<organism evidence="4 5">
    <name type="scientific">Heliomicrobium gestii</name>
    <name type="common">Heliobacterium gestii</name>
    <dbReference type="NCBI Taxonomy" id="2699"/>
    <lineage>
        <taxon>Bacteria</taxon>
        <taxon>Bacillati</taxon>
        <taxon>Bacillota</taxon>
        <taxon>Clostridia</taxon>
        <taxon>Eubacteriales</taxon>
        <taxon>Heliobacteriaceae</taxon>
        <taxon>Heliomicrobium</taxon>
    </lineage>
</organism>
<dbReference type="Pfam" id="PF00395">
    <property type="entry name" value="SLH"/>
    <property type="match status" value="2"/>
</dbReference>
<dbReference type="OrthoDB" id="2112962at2"/>
<feature type="signal peptide" evidence="2">
    <location>
        <begin position="1"/>
        <end position="23"/>
    </location>
</feature>
<evidence type="ECO:0000313" key="5">
    <source>
        <dbReference type="Proteomes" id="UP000471031"/>
    </source>
</evidence>
<dbReference type="PROSITE" id="PS51272">
    <property type="entry name" value="SLH"/>
    <property type="match status" value="1"/>
</dbReference>
<protein>
    <recommendedName>
        <fullName evidence="3">SLH domain-containing protein</fullName>
    </recommendedName>
</protein>
<dbReference type="InterPro" id="IPR001119">
    <property type="entry name" value="SLH_dom"/>
</dbReference>
<keyword evidence="2" id="KW-0732">Signal</keyword>
<accession>A0A845LE64</accession>
<reference evidence="4 5" key="1">
    <citation type="submission" date="2020-01" db="EMBL/GenBank/DDBJ databases">
        <title>Whole genome sequence of Heliobacterium gestii DSM 11169.</title>
        <authorList>
            <person name="Kyndt J.A."/>
            <person name="Meyer T.E."/>
        </authorList>
    </citation>
    <scope>NUCLEOTIDE SEQUENCE [LARGE SCALE GENOMIC DNA]</scope>
    <source>
        <strain evidence="4 5">DSM 11169</strain>
    </source>
</reference>
<dbReference type="AlphaFoldDB" id="A0A845LE64"/>
<evidence type="ECO:0000256" key="1">
    <source>
        <dbReference type="ARBA" id="ARBA00022737"/>
    </source>
</evidence>
<name>A0A845LE64_HELGE</name>
<dbReference type="Proteomes" id="UP000471031">
    <property type="component" value="Unassembled WGS sequence"/>
</dbReference>